<feature type="region of interest" description="Disordered" evidence="7">
    <location>
        <begin position="13"/>
        <end position="75"/>
    </location>
</feature>
<organism evidence="9 10">
    <name type="scientific">Prorocentrum cordatum</name>
    <dbReference type="NCBI Taxonomy" id="2364126"/>
    <lineage>
        <taxon>Eukaryota</taxon>
        <taxon>Sar</taxon>
        <taxon>Alveolata</taxon>
        <taxon>Dinophyceae</taxon>
        <taxon>Prorocentrales</taxon>
        <taxon>Prorocentraceae</taxon>
        <taxon>Prorocentrum</taxon>
    </lineage>
</organism>
<feature type="compositionally biased region" description="Low complexity" evidence="7">
    <location>
        <begin position="312"/>
        <end position="326"/>
    </location>
</feature>
<evidence type="ECO:0000313" key="9">
    <source>
        <dbReference type="EMBL" id="CAK0905983.1"/>
    </source>
</evidence>
<evidence type="ECO:0000259" key="8">
    <source>
        <dbReference type="PROSITE" id="PS51456"/>
    </source>
</evidence>
<feature type="binding site" evidence="6">
    <location>
        <begin position="212"/>
        <end position="219"/>
    </location>
    <ligand>
        <name>ATP</name>
        <dbReference type="ChEBI" id="CHEBI:30616"/>
    </ligand>
</feature>
<keyword evidence="3 6" id="KW-0518">Myosin</keyword>
<keyword evidence="5 6" id="KW-0009">Actin-binding</keyword>
<dbReference type="PROSITE" id="PS51456">
    <property type="entry name" value="MYOSIN_MOTOR"/>
    <property type="match status" value="1"/>
</dbReference>
<dbReference type="InterPro" id="IPR036961">
    <property type="entry name" value="Kinesin_motor_dom_sf"/>
</dbReference>
<evidence type="ECO:0000256" key="7">
    <source>
        <dbReference type="SAM" id="MobiDB-lite"/>
    </source>
</evidence>
<proteinExistence type="inferred from homology"/>
<keyword evidence="1 6" id="KW-0547">Nucleotide-binding</keyword>
<evidence type="ECO:0000256" key="1">
    <source>
        <dbReference type="ARBA" id="ARBA00022741"/>
    </source>
</evidence>
<accession>A0ABN9Y4U5</accession>
<feature type="non-terminal residue" evidence="9">
    <location>
        <position position="1"/>
    </location>
</feature>
<evidence type="ECO:0000256" key="5">
    <source>
        <dbReference type="ARBA" id="ARBA00023203"/>
    </source>
</evidence>
<dbReference type="PANTHER" id="PTHR13140:SF706">
    <property type="entry name" value="DILUTE CLASS UNCONVENTIONAL MYOSIN, ISOFORM C"/>
    <property type="match status" value="1"/>
</dbReference>
<dbReference type="InterPro" id="IPR027417">
    <property type="entry name" value="P-loop_NTPase"/>
</dbReference>
<dbReference type="PANTHER" id="PTHR13140">
    <property type="entry name" value="MYOSIN"/>
    <property type="match status" value="1"/>
</dbReference>
<evidence type="ECO:0000256" key="3">
    <source>
        <dbReference type="ARBA" id="ARBA00023123"/>
    </source>
</evidence>
<dbReference type="Gene3D" id="3.40.850.10">
    <property type="entry name" value="Kinesin motor domain"/>
    <property type="match status" value="1"/>
</dbReference>
<dbReference type="Proteomes" id="UP001189429">
    <property type="component" value="Unassembled WGS sequence"/>
</dbReference>
<comment type="caution">
    <text evidence="6">Lacks conserved residue(s) required for the propagation of feature annotation.</text>
</comment>
<comment type="similarity">
    <text evidence="6">Belongs to the TRAFAC class myosin-kinesin ATPase superfamily. Myosin family.</text>
</comment>
<evidence type="ECO:0000256" key="4">
    <source>
        <dbReference type="ARBA" id="ARBA00023175"/>
    </source>
</evidence>
<feature type="domain" description="Myosin motor" evidence="8">
    <location>
        <begin position="105"/>
        <end position="365"/>
    </location>
</feature>
<comment type="caution">
    <text evidence="9">The sequence shown here is derived from an EMBL/GenBank/DDBJ whole genome shotgun (WGS) entry which is preliminary data.</text>
</comment>
<feature type="region of interest" description="Disordered" evidence="7">
    <location>
        <begin position="267"/>
        <end position="365"/>
    </location>
</feature>
<dbReference type="InterPro" id="IPR001609">
    <property type="entry name" value="Myosin_head_motor_dom-like"/>
</dbReference>
<keyword evidence="2 6" id="KW-0067">ATP-binding</keyword>
<feature type="compositionally biased region" description="Low complexity" evidence="7">
    <location>
        <begin position="270"/>
        <end position="282"/>
    </location>
</feature>
<protein>
    <recommendedName>
        <fullName evidence="8">Myosin motor domain-containing protein</fullName>
    </recommendedName>
</protein>
<gene>
    <name evidence="9" type="ORF">PCOR1329_LOCUS81506</name>
</gene>
<name>A0ABN9Y4U5_9DINO</name>
<dbReference type="Pfam" id="PF00063">
    <property type="entry name" value="Myosin_head"/>
    <property type="match status" value="1"/>
</dbReference>
<dbReference type="EMBL" id="CAUYUJ010021632">
    <property type="protein sequence ID" value="CAK0905983.1"/>
    <property type="molecule type" value="Genomic_DNA"/>
</dbReference>
<sequence length="365" mass="37424">VWRQGTVVALGPDAATVETRTPPGAPLSASGAPRGAAPFSARGAAPPPSARGAAPLSARGWRGSPGDVAAPCSPRPGVEHVEVPLRRARGGAALHPCGGAHGGALSCSDLGHLPLLHEPAILHALQLRFKEGLVYTLTGPVLLAVNPFRELPGLYGAEQLARFAEPPAEEVAAAAAAPSGSGSSAPHIYGVAQAAYYGVWHRRVHQTVLVSGESGAGKTETTKFVMRFLALAGGGGAESSMSDVERQVLQSIPVLEAMGNAKTLRNETLRASASSSSSSSGAGPPGGGRAAERPWPARRGWSAPARTHTCWRRSGSLRSRRGSAASTCSIRPSRRPPATHPLARPRATACPSGARRPSGQRTSST</sequence>
<reference evidence="9" key="1">
    <citation type="submission" date="2023-10" db="EMBL/GenBank/DDBJ databases">
        <authorList>
            <person name="Chen Y."/>
            <person name="Shah S."/>
            <person name="Dougan E. K."/>
            <person name="Thang M."/>
            <person name="Chan C."/>
        </authorList>
    </citation>
    <scope>NUCLEOTIDE SEQUENCE [LARGE SCALE GENOMIC DNA]</scope>
</reference>
<evidence type="ECO:0000313" key="10">
    <source>
        <dbReference type="Proteomes" id="UP001189429"/>
    </source>
</evidence>
<keyword evidence="4 6" id="KW-0505">Motor protein</keyword>
<feature type="compositionally biased region" description="Low complexity" evidence="7">
    <location>
        <begin position="26"/>
        <end position="60"/>
    </location>
</feature>
<dbReference type="PRINTS" id="PR00193">
    <property type="entry name" value="MYOSINHEAVY"/>
</dbReference>
<evidence type="ECO:0000256" key="2">
    <source>
        <dbReference type="ARBA" id="ARBA00022840"/>
    </source>
</evidence>
<dbReference type="SUPFAM" id="SSF52540">
    <property type="entry name" value="P-loop containing nucleoside triphosphate hydrolases"/>
    <property type="match status" value="1"/>
</dbReference>
<dbReference type="SMART" id="SM00242">
    <property type="entry name" value="MYSc"/>
    <property type="match status" value="1"/>
</dbReference>
<evidence type="ECO:0000256" key="6">
    <source>
        <dbReference type="PROSITE-ProRule" id="PRU00782"/>
    </source>
</evidence>
<keyword evidence="10" id="KW-1185">Reference proteome</keyword>